<proteinExistence type="predicted"/>
<organism evidence="1">
    <name type="scientific">termite gut metagenome</name>
    <dbReference type="NCBI Taxonomy" id="433724"/>
    <lineage>
        <taxon>unclassified sequences</taxon>
        <taxon>metagenomes</taxon>
        <taxon>organismal metagenomes</taxon>
    </lineage>
</organism>
<evidence type="ECO:0000313" key="1">
    <source>
        <dbReference type="EMBL" id="KAA6348957.1"/>
    </source>
</evidence>
<protein>
    <submittedName>
        <fullName evidence="1">Uncharacterized protein</fullName>
    </submittedName>
</protein>
<gene>
    <name evidence="1" type="ORF">EZS27_003557</name>
</gene>
<reference evidence="1" key="1">
    <citation type="submission" date="2019-03" db="EMBL/GenBank/DDBJ databases">
        <title>Single cell metagenomics reveals metabolic interactions within the superorganism composed of flagellate Streblomastix strix and complex community of Bacteroidetes bacteria on its surface.</title>
        <authorList>
            <person name="Treitli S.C."/>
            <person name="Kolisko M."/>
            <person name="Husnik F."/>
            <person name="Keeling P."/>
            <person name="Hampl V."/>
        </authorList>
    </citation>
    <scope>NUCLEOTIDE SEQUENCE</scope>
    <source>
        <strain evidence="1">STM</strain>
    </source>
</reference>
<sequence length="259" mass="26805">MNLTEAEIQELASRVSGILRVNSKGVGELPVADSLAGVLSLPTVRFNGGIAEVVLAPVTLLQQIAIDSIEASIAAANAATGNANTATDKANTAATKADTATGNATMAISSIASSITLALAAAEAANQAAALALAGLQELDGFTELVAQDLSLSPTRMELTYTQKITLRNPYVQYITAKLFPAYLPQNVLFLPESGDSLQADPVNGKLAIVKTGKSYFHVIPTGKTSLRQTIVIEVIPSVCRKTGTGNIRLTSGGAIRIT</sequence>
<dbReference type="AlphaFoldDB" id="A0A5J4SSG7"/>
<comment type="caution">
    <text evidence="1">The sequence shown here is derived from an EMBL/GenBank/DDBJ whole genome shotgun (WGS) entry which is preliminary data.</text>
</comment>
<name>A0A5J4SSG7_9ZZZZ</name>
<dbReference type="EMBL" id="SNRY01000056">
    <property type="protein sequence ID" value="KAA6348957.1"/>
    <property type="molecule type" value="Genomic_DNA"/>
</dbReference>
<accession>A0A5J4SSG7</accession>